<organism evidence="10 11">
    <name type="scientific">Trichococcus palustris</name>
    <dbReference type="NCBI Taxonomy" id="140314"/>
    <lineage>
        <taxon>Bacteria</taxon>
        <taxon>Bacillati</taxon>
        <taxon>Bacillota</taxon>
        <taxon>Bacilli</taxon>
        <taxon>Lactobacillales</taxon>
        <taxon>Carnobacteriaceae</taxon>
        <taxon>Trichococcus</taxon>
    </lineage>
</organism>
<dbReference type="GO" id="GO:0006400">
    <property type="term" value="P:tRNA modification"/>
    <property type="evidence" value="ECO:0007669"/>
    <property type="project" value="UniProtKB-UniRule"/>
</dbReference>
<dbReference type="Pfam" id="PF09179">
    <property type="entry name" value="TilS"/>
    <property type="match status" value="1"/>
</dbReference>
<dbReference type="InterPro" id="IPR012796">
    <property type="entry name" value="Lysidine-tRNA-synth_C"/>
</dbReference>
<dbReference type="Proteomes" id="UP000242754">
    <property type="component" value="Unassembled WGS sequence"/>
</dbReference>
<dbReference type="SUPFAM" id="SSF56037">
    <property type="entry name" value="PheT/TilS domain"/>
    <property type="match status" value="1"/>
</dbReference>
<evidence type="ECO:0000256" key="5">
    <source>
        <dbReference type="ARBA" id="ARBA00022741"/>
    </source>
</evidence>
<dbReference type="InterPro" id="IPR014729">
    <property type="entry name" value="Rossmann-like_a/b/a_fold"/>
</dbReference>
<protein>
    <recommendedName>
        <fullName evidence="8">tRNA(Ile)-lysidine synthase</fullName>
        <ecNumber evidence="8">6.3.4.19</ecNumber>
    </recommendedName>
    <alternativeName>
        <fullName evidence="8">tRNA(Ile)-2-lysyl-cytidine synthase</fullName>
    </alternativeName>
    <alternativeName>
        <fullName evidence="8">tRNA(Ile)-lysidine synthetase</fullName>
    </alternativeName>
</protein>
<dbReference type="EC" id="6.3.4.19" evidence="8"/>
<dbReference type="GO" id="GO:0032267">
    <property type="term" value="F:tRNA(Ile)-lysidine synthase activity"/>
    <property type="evidence" value="ECO:0007669"/>
    <property type="project" value="UniProtKB-EC"/>
</dbReference>
<comment type="catalytic activity">
    <reaction evidence="7 8">
        <text>cytidine(34) in tRNA(Ile2) + L-lysine + ATP = lysidine(34) in tRNA(Ile2) + AMP + diphosphate + H(+)</text>
        <dbReference type="Rhea" id="RHEA:43744"/>
        <dbReference type="Rhea" id="RHEA-COMP:10625"/>
        <dbReference type="Rhea" id="RHEA-COMP:10670"/>
        <dbReference type="ChEBI" id="CHEBI:15378"/>
        <dbReference type="ChEBI" id="CHEBI:30616"/>
        <dbReference type="ChEBI" id="CHEBI:32551"/>
        <dbReference type="ChEBI" id="CHEBI:33019"/>
        <dbReference type="ChEBI" id="CHEBI:82748"/>
        <dbReference type="ChEBI" id="CHEBI:83665"/>
        <dbReference type="ChEBI" id="CHEBI:456215"/>
        <dbReference type="EC" id="6.3.4.19"/>
    </reaction>
</comment>
<dbReference type="Pfam" id="PF01171">
    <property type="entry name" value="ATP_bind_3"/>
    <property type="match status" value="1"/>
</dbReference>
<dbReference type="InterPro" id="IPR011063">
    <property type="entry name" value="TilS/TtcA_N"/>
</dbReference>
<evidence type="ECO:0000313" key="11">
    <source>
        <dbReference type="Proteomes" id="UP000242754"/>
    </source>
</evidence>
<dbReference type="GO" id="GO:0005524">
    <property type="term" value="F:ATP binding"/>
    <property type="evidence" value="ECO:0007669"/>
    <property type="project" value="UniProtKB-UniRule"/>
</dbReference>
<keyword evidence="11" id="KW-1185">Reference proteome</keyword>
<dbReference type="Gene3D" id="3.40.50.620">
    <property type="entry name" value="HUPs"/>
    <property type="match status" value="1"/>
</dbReference>
<keyword evidence="4 8" id="KW-0819">tRNA processing</keyword>
<evidence type="ECO:0000256" key="7">
    <source>
        <dbReference type="ARBA" id="ARBA00048539"/>
    </source>
</evidence>
<evidence type="ECO:0000256" key="1">
    <source>
        <dbReference type="ARBA" id="ARBA00004496"/>
    </source>
</evidence>
<keyword evidence="2 8" id="KW-0963">Cytoplasm</keyword>
<feature type="domain" description="Lysidine-tRNA(Ile) synthetase C-terminal" evidence="9">
    <location>
        <begin position="387"/>
        <end position="464"/>
    </location>
</feature>
<feature type="binding site" evidence="8">
    <location>
        <begin position="29"/>
        <end position="34"/>
    </location>
    <ligand>
        <name>ATP</name>
        <dbReference type="ChEBI" id="CHEBI:30616"/>
    </ligand>
</feature>
<evidence type="ECO:0000256" key="6">
    <source>
        <dbReference type="ARBA" id="ARBA00022840"/>
    </source>
</evidence>
<dbReference type="OrthoDB" id="9807403at2"/>
<dbReference type="NCBIfam" id="TIGR02433">
    <property type="entry name" value="lysidine_TilS_C"/>
    <property type="match status" value="1"/>
</dbReference>
<proteinExistence type="inferred from homology"/>
<evidence type="ECO:0000256" key="4">
    <source>
        <dbReference type="ARBA" id="ARBA00022694"/>
    </source>
</evidence>
<dbReference type="CDD" id="cd01992">
    <property type="entry name" value="TilS_N"/>
    <property type="match status" value="1"/>
</dbReference>
<keyword evidence="5 8" id="KW-0547">Nucleotide-binding</keyword>
<evidence type="ECO:0000313" key="10">
    <source>
        <dbReference type="EMBL" id="CZQ93216.1"/>
    </source>
</evidence>
<dbReference type="AlphaFoldDB" id="A0A143YP77"/>
<dbReference type="InterPro" id="IPR015262">
    <property type="entry name" value="tRNA_Ile_lys_synt_subst-bd"/>
</dbReference>
<comment type="subcellular location">
    <subcellularLocation>
        <location evidence="1 8">Cytoplasm</location>
    </subcellularLocation>
</comment>
<dbReference type="PANTHER" id="PTHR43033">
    <property type="entry name" value="TRNA(ILE)-LYSIDINE SYNTHASE-RELATED"/>
    <property type="match status" value="1"/>
</dbReference>
<dbReference type="InterPro" id="IPR012795">
    <property type="entry name" value="tRNA_Ile_lys_synt_N"/>
</dbReference>
<dbReference type="Gene3D" id="3.30.465.60">
    <property type="match status" value="1"/>
</dbReference>
<dbReference type="Pfam" id="PF11734">
    <property type="entry name" value="TilS_C"/>
    <property type="match status" value="1"/>
</dbReference>
<gene>
    <name evidence="8" type="primary">tilS</name>
    <name evidence="10" type="ORF">Tpal_1603</name>
</gene>
<sequence>MQDFVVRLREEVKQHQLWQPDSKLLLAVSGGADSMALLASMACLPEQERPAFAVVHVHHHLREESDEELKMVQGYCAERDIPFYAKHWQAERHPVRNIEQAARDFRYSFFAEMLQQLQATHVLTAHHADDQLETILMRLVRGSTLQGMTGIARSRPFKGGKLVRPLLGFQKQELYAFCAEENIPYREDATNLETSFTRNRYRQLVVPLLKEENEQVTRHFGEFSDDLQDLLQVAQPMIERQFAEAFVKKEAQWQLDLPVWREMTPALQRSVLSHFISEHWIPAGGTFQRNQMEAIMALIENPSPQKQISLSGGWQVRKRYDTLIFLSALPPENLLFEMSEEIELNRWVELPFHGKIGLFPKGKAFPKDVVATAEIHYVAAERKALPFVIRSRLPGDKIVLNKKQPFTKKISRLFVDAKVPIEERQQALVITDNGGRLLWVPGYAESIWISDSESAQEEYMLLYIK</sequence>
<keyword evidence="6 8" id="KW-0067">ATP-binding</keyword>
<evidence type="ECO:0000259" key="9">
    <source>
        <dbReference type="SMART" id="SM00977"/>
    </source>
</evidence>
<dbReference type="STRING" id="140314.SAMN04488076_106120"/>
<dbReference type="PANTHER" id="PTHR43033:SF1">
    <property type="entry name" value="TRNA(ILE)-LYSIDINE SYNTHASE-RELATED"/>
    <property type="match status" value="1"/>
</dbReference>
<dbReference type="SMART" id="SM00977">
    <property type="entry name" value="TilS_C"/>
    <property type="match status" value="1"/>
</dbReference>
<accession>A0A143YP77</accession>
<dbReference type="EMBL" id="FJNE01000004">
    <property type="protein sequence ID" value="CZQ93216.1"/>
    <property type="molecule type" value="Genomic_DNA"/>
</dbReference>
<comment type="domain">
    <text evidence="8">The N-terminal region contains the highly conserved SGGXDS motif, predicted to be a P-loop motif involved in ATP binding.</text>
</comment>
<evidence type="ECO:0000256" key="2">
    <source>
        <dbReference type="ARBA" id="ARBA00022490"/>
    </source>
</evidence>
<dbReference type="InterPro" id="IPR012094">
    <property type="entry name" value="tRNA_Ile_lys_synt"/>
</dbReference>
<evidence type="ECO:0000256" key="8">
    <source>
        <dbReference type="HAMAP-Rule" id="MF_01161"/>
    </source>
</evidence>
<name>A0A143YP77_9LACT</name>
<dbReference type="HAMAP" id="MF_01161">
    <property type="entry name" value="tRNA_Ile_lys_synt"/>
    <property type="match status" value="1"/>
</dbReference>
<reference evidence="10 11" key="1">
    <citation type="submission" date="2016-02" db="EMBL/GenBank/DDBJ databases">
        <authorList>
            <person name="Wen L."/>
            <person name="He K."/>
            <person name="Yang H."/>
        </authorList>
    </citation>
    <scope>NUCLEOTIDE SEQUENCE [LARGE SCALE GENOMIC DNA]</scope>
    <source>
        <strain evidence="10">Trichococcus palustris</strain>
    </source>
</reference>
<comment type="similarity">
    <text evidence="8">Belongs to the tRNA(Ile)-lysidine synthase family.</text>
</comment>
<comment type="function">
    <text evidence="8">Ligates lysine onto the cytidine present at position 34 of the AUA codon-specific tRNA(Ile) that contains the anticodon CAU, in an ATP-dependent manner. Cytidine is converted to lysidine, thus changing the amino acid specificity of the tRNA from methionine to isoleucine.</text>
</comment>
<keyword evidence="10" id="KW-0030">Aminoacyl-tRNA synthetase</keyword>
<evidence type="ECO:0000256" key="3">
    <source>
        <dbReference type="ARBA" id="ARBA00022598"/>
    </source>
</evidence>
<dbReference type="GO" id="GO:0004812">
    <property type="term" value="F:aminoacyl-tRNA ligase activity"/>
    <property type="evidence" value="ECO:0007669"/>
    <property type="project" value="UniProtKB-KW"/>
</dbReference>
<dbReference type="RefSeq" id="WP_087033184.1">
    <property type="nucleotide sequence ID" value="NZ_FJNE01000004.1"/>
</dbReference>
<dbReference type="GO" id="GO:0005737">
    <property type="term" value="C:cytoplasm"/>
    <property type="evidence" value="ECO:0007669"/>
    <property type="project" value="UniProtKB-SubCell"/>
</dbReference>
<dbReference type="NCBIfam" id="TIGR02432">
    <property type="entry name" value="lysidine_TilS_N"/>
    <property type="match status" value="1"/>
</dbReference>
<dbReference type="SUPFAM" id="SSF82829">
    <property type="entry name" value="MesJ substrate recognition domain-like"/>
    <property type="match status" value="1"/>
</dbReference>
<dbReference type="SUPFAM" id="SSF52402">
    <property type="entry name" value="Adenine nucleotide alpha hydrolases-like"/>
    <property type="match status" value="1"/>
</dbReference>
<keyword evidence="3 8" id="KW-0436">Ligase</keyword>